<dbReference type="GO" id="GO:0071555">
    <property type="term" value="P:cell wall organization"/>
    <property type="evidence" value="ECO:0007669"/>
    <property type="project" value="UniProtKB-UniRule"/>
</dbReference>
<evidence type="ECO:0000256" key="2">
    <source>
        <dbReference type="ARBA" id="ARBA00005992"/>
    </source>
</evidence>
<name>A0A120CTH0_HYPSL</name>
<keyword evidence="6 9" id="KW-0133">Cell shape</keyword>
<feature type="active site" description="Proton donor/acceptor" evidence="9">
    <location>
        <position position="178"/>
    </location>
</feature>
<comment type="pathway">
    <text evidence="1 9">Cell wall biogenesis; peptidoglycan biosynthesis.</text>
</comment>
<dbReference type="GO" id="GO:0005576">
    <property type="term" value="C:extracellular region"/>
    <property type="evidence" value="ECO:0007669"/>
    <property type="project" value="TreeGrafter"/>
</dbReference>
<comment type="caution">
    <text evidence="12">The sequence shown here is derived from an EMBL/GenBank/DDBJ whole genome shotgun (WGS) entry which is preliminary data.</text>
</comment>
<keyword evidence="5" id="KW-0378">Hydrolase</keyword>
<evidence type="ECO:0000313" key="13">
    <source>
        <dbReference type="Proteomes" id="UP000059074"/>
    </source>
</evidence>
<evidence type="ECO:0000256" key="10">
    <source>
        <dbReference type="SAM" id="MobiDB-lite"/>
    </source>
</evidence>
<evidence type="ECO:0000256" key="4">
    <source>
        <dbReference type="ARBA" id="ARBA00022679"/>
    </source>
</evidence>
<evidence type="ECO:0000256" key="1">
    <source>
        <dbReference type="ARBA" id="ARBA00004752"/>
    </source>
</evidence>
<keyword evidence="13" id="KW-1185">Reference proteome</keyword>
<reference evidence="12 13" key="1">
    <citation type="submission" date="2015-10" db="EMBL/GenBank/DDBJ databases">
        <title>Transcriptomic analysis of a linuron degrading triple-species bacterial consortium.</title>
        <authorList>
            <person name="Albers P."/>
        </authorList>
    </citation>
    <scope>NUCLEOTIDE SEQUENCE [LARGE SCALE GENOMIC DNA]</scope>
    <source>
        <strain evidence="12 13">WDL6</strain>
    </source>
</reference>
<dbReference type="InterPro" id="IPR005490">
    <property type="entry name" value="LD_TPept_cat_dom"/>
</dbReference>
<feature type="domain" description="L,D-TPase catalytic" evidence="11">
    <location>
        <begin position="89"/>
        <end position="218"/>
    </location>
</feature>
<dbReference type="InterPro" id="IPR038063">
    <property type="entry name" value="Transpep_catalytic_dom"/>
</dbReference>
<organism evidence="12 13">
    <name type="scientific">Hyphomicrobium sulfonivorans</name>
    <dbReference type="NCBI Taxonomy" id="121290"/>
    <lineage>
        <taxon>Bacteria</taxon>
        <taxon>Pseudomonadati</taxon>
        <taxon>Pseudomonadota</taxon>
        <taxon>Alphaproteobacteria</taxon>
        <taxon>Hyphomicrobiales</taxon>
        <taxon>Hyphomicrobiaceae</taxon>
        <taxon>Hyphomicrobium</taxon>
    </lineage>
</organism>
<evidence type="ECO:0000256" key="9">
    <source>
        <dbReference type="PROSITE-ProRule" id="PRU01373"/>
    </source>
</evidence>
<dbReference type="GO" id="GO:0016757">
    <property type="term" value="F:glycosyltransferase activity"/>
    <property type="evidence" value="ECO:0007669"/>
    <property type="project" value="UniProtKB-KW"/>
</dbReference>
<accession>A0A120CTH0</accession>
<comment type="similarity">
    <text evidence="2">Belongs to the YkuD family.</text>
</comment>
<dbReference type="Pfam" id="PF03734">
    <property type="entry name" value="YkuD"/>
    <property type="match status" value="1"/>
</dbReference>
<feature type="region of interest" description="Disordered" evidence="10">
    <location>
        <begin position="228"/>
        <end position="315"/>
    </location>
</feature>
<dbReference type="UniPathway" id="UPA00219"/>
<dbReference type="CDD" id="cd16913">
    <property type="entry name" value="YkuD_like"/>
    <property type="match status" value="1"/>
</dbReference>
<evidence type="ECO:0000259" key="11">
    <source>
        <dbReference type="PROSITE" id="PS52029"/>
    </source>
</evidence>
<dbReference type="AlphaFoldDB" id="A0A120CTH0"/>
<dbReference type="STRING" id="121290.APY04_3179"/>
<keyword evidence="3" id="KW-0328">Glycosyltransferase</keyword>
<dbReference type="GO" id="GO:0071972">
    <property type="term" value="F:peptidoglycan L,D-transpeptidase activity"/>
    <property type="evidence" value="ECO:0007669"/>
    <property type="project" value="TreeGrafter"/>
</dbReference>
<dbReference type="GO" id="GO:0008360">
    <property type="term" value="P:regulation of cell shape"/>
    <property type="evidence" value="ECO:0007669"/>
    <property type="project" value="UniProtKB-UniRule"/>
</dbReference>
<dbReference type="FunFam" id="2.40.440.10:FF:000002">
    <property type="entry name" value="L,D-transpeptidase ErfK/SrfK"/>
    <property type="match status" value="1"/>
</dbReference>
<dbReference type="PANTHER" id="PTHR30582:SF24">
    <property type="entry name" value="L,D-TRANSPEPTIDASE ERFK_SRFK-RELATED"/>
    <property type="match status" value="1"/>
</dbReference>
<keyword evidence="7 9" id="KW-0573">Peptidoglycan synthesis</keyword>
<dbReference type="Gene3D" id="2.40.440.10">
    <property type="entry name" value="L,D-transpeptidase catalytic domain-like"/>
    <property type="match status" value="1"/>
</dbReference>
<feature type="active site" description="Nucleophile" evidence="9">
    <location>
        <position position="194"/>
    </location>
</feature>
<dbReference type="EMBL" id="LMTR01000089">
    <property type="protein sequence ID" value="KWT64707.1"/>
    <property type="molecule type" value="Genomic_DNA"/>
</dbReference>
<sequence length="330" mass="37439">MAFGDFAPASAQLYGWQPHGQTPFWEQKPRQRKQQQNRNARGAYGDYGYEWGYGDDYRRSPIVRSGGARPNITPRPPAKVAFVSEYEPNSIVIDSDKRMLYYVLSSNEAYQYPISVGRDGFTWLGTETVSRMQAWPDWHPPKEMIKRDPRLPDKMTGGLRNPLGAKALYLGDTLYRIHGTNDPKSIGRAASSGCFRMMNEHVMHLASITEIGSKVTVVKRLPKETFIASAKPTDDGKPSQNVAPQRETTRSEEALQEDASVAPEREPESDADVFAADAAERDALGGDDDARDDDTRADADDWNDDDTRYSSRGYDDRYERNWRYDRYGRM</sequence>
<protein>
    <recommendedName>
        <fullName evidence="11">L,D-TPase catalytic domain-containing protein</fullName>
    </recommendedName>
</protein>
<evidence type="ECO:0000256" key="3">
    <source>
        <dbReference type="ARBA" id="ARBA00022676"/>
    </source>
</evidence>
<evidence type="ECO:0000256" key="8">
    <source>
        <dbReference type="ARBA" id="ARBA00023316"/>
    </source>
</evidence>
<evidence type="ECO:0000256" key="7">
    <source>
        <dbReference type="ARBA" id="ARBA00022984"/>
    </source>
</evidence>
<proteinExistence type="inferred from homology"/>
<dbReference type="PROSITE" id="PS52029">
    <property type="entry name" value="LD_TPASE"/>
    <property type="match status" value="1"/>
</dbReference>
<dbReference type="PATRIC" id="fig|121290.4.peg.3636"/>
<dbReference type="InterPro" id="IPR050979">
    <property type="entry name" value="LD-transpeptidase"/>
</dbReference>
<gene>
    <name evidence="12" type="ORF">APY04_3179</name>
</gene>
<feature type="compositionally biased region" description="Basic and acidic residues" evidence="10">
    <location>
        <begin position="293"/>
        <end position="315"/>
    </location>
</feature>
<keyword evidence="8 9" id="KW-0961">Cell wall biogenesis/degradation</keyword>
<keyword evidence="4" id="KW-0808">Transferase</keyword>
<dbReference type="GO" id="GO:0018104">
    <property type="term" value="P:peptidoglycan-protein cross-linking"/>
    <property type="evidence" value="ECO:0007669"/>
    <property type="project" value="TreeGrafter"/>
</dbReference>
<dbReference type="PANTHER" id="PTHR30582">
    <property type="entry name" value="L,D-TRANSPEPTIDASE"/>
    <property type="match status" value="1"/>
</dbReference>
<evidence type="ECO:0000256" key="6">
    <source>
        <dbReference type="ARBA" id="ARBA00022960"/>
    </source>
</evidence>
<dbReference type="SUPFAM" id="SSF141523">
    <property type="entry name" value="L,D-transpeptidase catalytic domain-like"/>
    <property type="match status" value="1"/>
</dbReference>
<dbReference type="Proteomes" id="UP000059074">
    <property type="component" value="Unassembled WGS sequence"/>
</dbReference>
<evidence type="ECO:0000313" key="12">
    <source>
        <dbReference type="EMBL" id="KWT64707.1"/>
    </source>
</evidence>
<evidence type="ECO:0000256" key="5">
    <source>
        <dbReference type="ARBA" id="ARBA00022801"/>
    </source>
</evidence>